<dbReference type="PROSITE" id="PS00937">
    <property type="entry name" value="RIBOSOMAL_L20"/>
    <property type="match status" value="1"/>
</dbReference>
<protein>
    <recommendedName>
        <fullName evidence="7">50S ribosomal protein L20</fullName>
    </recommendedName>
</protein>
<evidence type="ECO:0000313" key="8">
    <source>
        <dbReference type="EMBL" id="ARO74127.1"/>
    </source>
</evidence>
<evidence type="ECO:0000256" key="7">
    <source>
        <dbReference type="RuleBase" id="RU004311"/>
    </source>
</evidence>
<dbReference type="InterPro" id="IPR005813">
    <property type="entry name" value="Ribosomal_bL20"/>
</dbReference>
<geneLocation type="chloroplast" evidence="8"/>
<dbReference type="PANTHER" id="PTHR10986">
    <property type="entry name" value="39S RIBOSOMAL PROTEIN L20"/>
    <property type="match status" value="1"/>
</dbReference>
<accession>A0A2P0QH77</accession>
<dbReference type="GO" id="GO:0003735">
    <property type="term" value="F:structural constituent of ribosome"/>
    <property type="evidence" value="ECO:0007669"/>
    <property type="project" value="InterPro"/>
</dbReference>
<gene>
    <name evidence="8" type="primary">rpl20</name>
</gene>
<dbReference type="NCBIfam" id="TIGR01032">
    <property type="entry name" value="rplT_bact"/>
    <property type="match status" value="1"/>
</dbReference>
<dbReference type="GO" id="GO:0019843">
    <property type="term" value="F:rRNA binding"/>
    <property type="evidence" value="ECO:0007669"/>
    <property type="project" value="UniProtKB-KW"/>
</dbReference>
<evidence type="ECO:0000256" key="1">
    <source>
        <dbReference type="ARBA" id="ARBA00007698"/>
    </source>
</evidence>
<proteinExistence type="inferred from homology"/>
<comment type="function">
    <text evidence="7">Binds directly to 23S ribosomal RNA and is necessary for the in vitro assembly process of the 50S ribosomal subunit. It is not involved in the protein synthesizing functions of that subunit.</text>
</comment>
<dbReference type="InterPro" id="IPR035566">
    <property type="entry name" value="Ribosomal_protein_bL20_C"/>
</dbReference>
<organism evidence="8">
    <name type="scientific">Bryopsis sp. HV04063</name>
    <dbReference type="NCBI Taxonomy" id="1979421"/>
    <lineage>
        <taxon>Eukaryota</taxon>
        <taxon>Viridiplantae</taxon>
        <taxon>Chlorophyta</taxon>
        <taxon>core chlorophytes</taxon>
        <taxon>Ulvophyceae</taxon>
        <taxon>TCBD clade</taxon>
        <taxon>Bryopsidales</taxon>
        <taxon>Bryopsidineae</taxon>
        <taxon>Bryopsidaceae</taxon>
        <taxon>Bryopsis</taxon>
    </lineage>
</organism>
<sequence length="110" mass="13533">MVRIKRGFIAKNRRQKILKITKGYQGASKILRRDANQKILKALFNSYKHRKFLKRQMRQLWISRISAIVRLKNWNYHSFLWYCRTQNYKLNRKTLSQLALYDKESFFTIF</sequence>
<name>A0A2P0QH77_9CHLO</name>
<evidence type="ECO:0000256" key="6">
    <source>
        <dbReference type="RuleBase" id="RU000561"/>
    </source>
</evidence>
<dbReference type="GO" id="GO:0005840">
    <property type="term" value="C:ribosome"/>
    <property type="evidence" value="ECO:0007669"/>
    <property type="project" value="UniProtKB-KW"/>
</dbReference>
<reference evidence="8" key="1">
    <citation type="submission" date="2017-03" db="EMBL/GenBank/DDBJ databases">
        <title>Chloroplast genome evolution in siphonous green algae.</title>
        <authorList>
            <person name="Cremen M.C."/>
            <person name="Marcelino V.R."/>
            <person name="Verbruggen H."/>
        </authorList>
    </citation>
    <scope>NUCLEOTIDE SEQUENCE</scope>
</reference>
<dbReference type="SUPFAM" id="SSF74731">
    <property type="entry name" value="Ribosomal protein L20"/>
    <property type="match status" value="1"/>
</dbReference>
<dbReference type="Gene3D" id="6.10.160.10">
    <property type="match status" value="1"/>
</dbReference>
<evidence type="ECO:0000256" key="3">
    <source>
        <dbReference type="ARBA" id="ARBA00022884"/>
    </source>
</evidence>
<dbReference type="InterPro" id="IPR049946">
    <property type="entry name" value="RIBOSOMAL_L20_CS"/>
</dbReference>
<evidence type="ECO:0000256" key="5">
    <source>
        <dbReference type="ARBA" id="ARBA00023274"/>
    </source>
</evidence>
<keyword evidence="3 7" id="KW-0694">RNA-binding</keyword>
<evidence type="ECO:0000256" key="4">
    <source>
        <dbReference type="ARBA" id="ARBA00022980"/>
    </source>
</evidence>
<dbReference type="GO" id="GO:0006412">
    <property type="term" value="P:translation"/>
    <property type="evidence" value="ECO:0007669"/>
    <property type="project" value="InterPro"/>
</dbReference>
<evidence type="ECO:0000256" key="2">
    <source>
        <dbReference type="ARBA" id="ARBA00022730"/>
    </source>
</evidence>
<dbReference type="GO" id="GO:1990904">
    <property type="term" value="C:ribonucleoprotein complex"/>
    <property type="evidence" value="ECO:0007669"/>
    <property type="project" value="UniProtKB-KW"/>
</dbReference>
<dbReference type="PRINTS" id="PR00062">
    <property type="entry name" value="RIBOSOMALL20"/>
</dbReference>
<dbReference type="GeneID" id="37277520"/>
<dbReference type="EMBL" id="KY819063">
    <property type="protein sequence ID" value="ARO74127.1"/>
    <property type="molecule type" value="Genomic_DNA"/>
</dbReference>
<keyword evidence="8" id="KW-0934">Plastid</keyword>
<comment type="similarity">
    <text evidence="1 6">Belongs to the bacterial ribosomal protein bL20 family.</text>
</comment>
<keyword evidence="2 7" id="KW-0699">rRNA-binding</keyword>
<dbReference type="Pfam" id="PF00453">
    <property type="entry name" value="Ribosomal_L20"/>
    <property type="match status" value="1"/>
</dbReference>
<keyword evidence="8" id="KW-0150">Chloroplast</keyword>
<keyword evidence="4 6" id="KW-0689">Ribosomal protein</keyword>
<dbReference type="AlphaFoldDB" id="A0A2P0QH77"/>
<dbReference type="RefSeq" id="YP_009472416.1">
    <property type="nucleotide sequence ID" value="NC_037363.1"/>
</dbReference>
<dbReference type="Gene3D" id="1.10.1900.20">
    <property type="entry name" value="Ribosomal protein L20"/>
    <property type="match status" value="1"/>
</dbReference>
<keyword evidence="5 6" id="KW-0687">Ribonucleoprotein</keyword>